<evidence type="ECO:0000256" key="1">
    <source>
        <dbReference type="ARBA" id="ARBA00023054"/>
    </source>
</evidence>
<feature type="domain" description="Cortactin-binding protein-2 N-terminal" evidence="4">
    <location>
        <begin position="30"/>
        <end position="200"/>
    </location>
</feature>
<dbReference type="InterPro" id="IPR050719">
    <property type="entry name" value="Cortactin-Actin_Reg"/>
</dbReference>
<dbReference type="InterPro" id="IPR019131">
    <property type="entry name" value="Cortactin-binding_p2_N"/>
</dbReference>
<feature type="region of interest" description="Disordered" evidence="3">
    <location>
        <begin position="266"/>
        <end position="289"/>
    </location>
</feature>
<evidence type="ECO:0000259" key="4">
    <source>
        <dbReference type="Pfam" id="PF09727"/>
    </source>
</evidence>
<feature type="region of interest" description="Disordered" evidence="3">
    <location>
        <begin position="499"/>
        <end position="519"/>
    </location>
</feature>
<evidence type="ECO:0000313" key="6">
    <source>
        <dbReference type="Proteomes" id="UP001201812"/>
    </source>
</evidence>
<dbReference type="PANTHER" id="PTHR23166">
    <property type="entry name" value="FILAMIN/GPBP-INTERACTING PROTEIN"/>
    <property type="match status" value="1"/>
</dbReference>
<dbReference type="AlphaFoldDB" id="A0AAD4N7H5"/>
<dbReference type="EMBL" id="JAKKPZ010000014">
    <property type="protein sequence ID" value="KAI1713981.1"/>
    <property type="molecule type" value="Genomic_DNA"/>
</dbReference>
<reference evidence="5" key="1">
    <citation type="submission" date="2022-01" db="EMBL/GenBank/DDBJ databases">
        <title>Genome Sequence Resource for Two Populations of Ditylenchus destructor, the Migratory Endoparasitic Phytonematode.</title>
        <authorList>
            <person name="Zhang H."/>
            <person name="Lin R."/>
            <person name="Xie B."/>
        </authorList>
    </citation>
    <scope>NUCLEOTIDE SEQUENCE</scope>
    <source>
        <strain evidence="5">BazhouSP</strain>
    </source>
</reference>
<sequence>MIASPKTTPNFDTKVLAVSPQNVKSTDYDKNHLLDLISSYEAELQAKEIAAAVLKAEKARSILRGAKCVAPKSSTNDPHIALLRDSVVILSRNEDGLAQEFCRSQLSQLDQFVKVQKKCNRKAKQALITMEKRHIKILDQMNAEKERIRNPREDFDRQLKMKDDQITKLEDELRKCMDTLTSEGKRQKIIVLYLMNERKQLLLELHELKTRAISSENPSGESPRTMELKREVLSLSAEKEKLQTTVNRLEMEKNDMHRRMKQLENDLSGIRNKATRQQSETPTTRNDEKDSLIMANRGAFMATDKIPFNVPSSASFPQPVNVIRQSERTASYNQSKPQIISSARRHADIPRSQPNNFPVSNSNNVSNHSTVILHRPPGQSRPSMMPNLGIKASNLPISRNPPPHLGLYRHTRKSTTEPNVVVETVGQPVIVDTNSNFKGIITKRSSSLPRNAAPIISNIYTSTGQHPYYVPIEHQNHIVVEGGLAPLHAHEAVISRTNNNIGDVGSNVAPRDKRRHFAS</sequence>
<proteinExistence type="predicted"/>
<feature type="coiled-coil region" evidence="2">
    <location>
        <begin position="152"/>
        <end position="179"/>
    </location>
</feature>
<accession>A0AAD4N7H5</accession>
<comment type="caution">
    <text evidence="5">The sequence shown here is derived from an EMBL/GenBank/DDBJ whole genome shotgun (WGS) entry which is preliminary data.</text>
</comment>
<name>A0AAD4N7H5_9BILA</name>
<dbReference type="PANTHER" id="PTHR23166:SF7">
    <property type="entry name" value="LEUCINE ZIPPER PROTEIN 1"/>
    <property type="match status" value="1"/>
</dbReference>
<feature type="compositionally biased region" description="Polar residues" evidence="3">
    <location>
        <begin position="275"/>
        <end position="284"/>
    </location>
</feature>
<evidence type="ECO:0000313" key="5">
    <source>
        <dbReference type="EMBL" id="KAI1713981.1"/>
    </source>
</evidence>
<dbReference type="Proteomes" id="UP001201812">
    <property type="component" value="Unassembled WGS sequence"/>
</dbReference>
<keyword evidence="6" id="KW-1185">Reference proteome</keyword>
<evidence type="ECO:0000256" key="3">
    <source>
        <dbReference type="SAM" id="MobiDB-lite"/>
    </source>
</evidence>
<protein>
    <submittedName>
        <fullName evidence="5">Cortactin-binding protein-2 domain-containing protein</fullName>
    </submittedName>
</protein>
<organism evidence="5 6">
    <name type="scientific">Ditylenchus destructor</name>
    <dbReference type="NCBI Taxonomy" id="166010"/>
    <lineage>
        <taxon>Eukaryota</taxon>
        <taxon>Metazoa</taxon>
        <taxon>Ecdysozoa</taxon>
        <taxon>Nematoda</taxon>
        <taxon>Chromadorea</taxon>
        <taxon>Rhabditida</taxon>
        <taxon>Tylenchina</taxon>
        <taxon>Tylenchomorpha</taxon>
        <taxon>Sphaerularioidea</taxon>
        <taxon>Anguinidae</taxon>
        <taxon>Anguininae</taxon>
        <taxon>Ditylenchus</taxon>
    </lineage>
</organism>
<keyword evidence="1 2" id="KW-0175">Coiled coil</keyword>
<gene>
    <name evidence="5" type="ORF">DdX_08866</name>
</gene>
<evidence type="ECO:0000256" key="2">
    <source>
        <dbReference type="SAM" id="Coils"/>
    </source>
</evidence>
<dbReference type="Pfam" id="PF09727">
    <property type="entry name" value="CortBP2"/>
    <property type="match status" value="1"/>
</dbReference>